<dbReference type="PANTHER" id="PTHR36573:SF1">
    <property type="entry name" value="INTERMEMBRANE PHOSPHOLIPID TRANSPORT SYSTEM BINDING PROTEIN MLAC"/>
    <property type="match status" value="1"/>
</dbReference>
<dbReference type="Gene3D" id="3.10.450.710">
    <property type="entry name" value="Tgt2/MlaC"/>
    <property type="match status" value="1"/>
</dbReference>
<feature type="chain" id="PRO_5045215364" evidence="1">
    <location>
        <begin position="25"/>
        <end position="199"/>
    </location>
</feature>
<dbReference type="EMBL" id="JAUYVI010000002">
    <property type="protein sequence ID" value="MDQ7247435.1"/>
    <property type="molecule type" value="Genomic_DNA"/>
</dbReference>
<dbReference type="Proteomes" id="UP001230156">
    <property type="component" value="Unassembled WGS sequence"/>
</dbReference>
<organism evidence="2 3">
    <name type="scientific">Dongia sedimenti</name>
    <dbReference type="NCBI Taxonomy" id="3064282"/>
    <lineage>
        <taxon>Bacteria</taxon>
        <taxon>Pseudomonadati</taxon>
        <taxon>Pseudomonadota</taxon>
        <taxon>Alphaproteobacteria</taxon>
        <taxon>Rhodospirillales</taxon>
        <taxon>Dongiaceae</taxon>
        <taxon>Dongia</taxon>
    </lineage>
</organism>
<reference evidence="3" key="1">
    <citation type="submission" date="2023-08" db="EMBL/GenBank/DDBJ databases">
        <title>Rhodospirillaceae gen. nov., a novel taxon isolated from the Yangtze River Yuezi River estuary sludge.</title>
        <authorList>
            <person name="Ruan L."/>
        </authorList>
    </citation>
    <scope>NUCLEOTIDE SEQUENCE [LARGE SCALE GENOMIC DNA]</scope>
    <source>
        <strain evidence="3">R-7</strain>
    </source>
</reference>
<proteinExistence type="predicted"/>
<protein>
    <submittedName>
        <fullName evidence="2">ABC transporter substrate-binding protein</fullName>
    </submittedName>
</protein>
<evidence type="ECO:0000313" key="3">
    <source>
        <dbReference type="Proteomes" id="UP001230156"/>
    </source>
</evidence>
<gene>
    <name evidence="2" type="ORF">Q8A70_07140</name>
</gene>
<evidence type="ECO:0000256" key="1">
    <source>
        <dbReference type="SAM" id="SignalP"/>
    </source>
</evidence>
<name>A0ABU0YI92_9PROT</name>
<evidence type="ECO:0000313" key="2">
    <source>
        <dbReference type="EMBL" id="MDQ7247435.1"/>
    </source>
</evidence>
<keyword evidence="1" id="KW-0732">Signal</keyword>
<dbReference type="Pfam" id="PF05494">
    <property type="entry name" value="MlaC"/>
    <property type="match status" value="1"/>
</dbReference>
<comment type="caution">
    <text evidence="2">The sequence shown here is derived from an EMBL/GenBank/DDBJ whole genome shotgun (WGS) entry which is preliminary data.</text>
</comment>
<dbReference type="InterPro" id="IPR006311">
    <property type="entry name" value="TAT_signal"/>
</dbReference>
<dbReference type="InterPro" id="IPR042245">
    <property type="entry name" value="Tgt2/MlaC_sf"/>
</dbReference>
<accession>A0ABU0YI92</accession>
<dbReference type="InterPro" id="IPR008869">
    <property type="entry name" value="MlaC/ttg2D"/>
</dbReference>
<feature type="signal peptide" evidence="1">
    <location>
        <begin position="1"/>
        <end position="24"/>
    </location>
</feature>
<dbReference type="PROSITE" id="PS51318">
    <property type="entry name" value="TAT"/>
    <property type="match status" value="1"/>
</dbReference>
<keyword evidence="3" id="KW-1185">Reference proteome</keyword>
<dbReference type="PANTHER" id="PTHR36573">
    <property type="entry name" value="INTERMEMBRANE PHOSPHOLIPID TRANSPORT SYSTEM BINDING PROTEIN MLAC"/>
    <property type="match status" value="1"/>
</dbReference>
<dbReference type="RefSeq" id="WP_379954836.1">
    <property type="nucleotide sequence ID" value="NZ_JAUYVI010000002.1"/>
</dbReference>
<sequence>MQNRRTILGAAAAVAAFFSVPALAATDLATFVNQIADEAITTLSKADPTDPARAAALKPILLKYFDMQGMARHVLGAYWKKISPEQQEAFVGQFTNYMASVYGQRFKAYKGQKLEVKRVRDQGPMATVFTAVAEGSEDAGARVDWEVKNDGAAPLVADIRVEGLSLADTHRQEFTSVLSQHNGDITALMGILKNKSLVN</sequence>